<comment type="caution">
    <text evidence="1">The sequence shown here is derived from an EMBL/GenBank/DDBJ whole genome shotgun (WGS) entry which is preliminary data.</text>
</comment>
<protein>
    <submittedName>
        <fullName evidence="1">Uncharacterized protein</fullName>
    </submittedName>
</protein>
<dbReference type="AlphaFoldDB" id="A0A4R2CZ64"/>
<gene>
    <name evidence="1" type="ORF">EV665_104351</name>
</gene>
<sequence>MVDIDDKLFWIGGLGWPGDAYGQVFLGRAARQLGKTLFPSDWTGAEMMTELPYPRDVFYIDGEERTTPKPLFWIEVHLLDILARVIRENHPEIGIRFTPGPTRRPVLTDEQYMMALTTIERVNPIRGAALSRWAKVSAELGAALRDGKIKFALLPTQGGQFLTDTQPFWWNIPSTAHRWMRCRMSPTEPYSTASVGAGFMYIFVDDADLASFLADHRMADATAATPMQQSSNKTFTAALALLSNWNPPKRTIRAFESYCKENGISSKIAREAYGTLGTAKGRKRA</sequence>
<keyword evidence="2" id="KW-1185">Reference proteome</keyword>
<evidence type="ECO:0000313" key="1">
    <source>
        <dbReference type="EMBL" id="TCN46673.1"/>
    </source>
</evidence>
<evidence type="ECO:0000313" key="2">
    <source>
        <dbReference type="Proteomes" id="UP000295351"/>
    </source>
</evidence>
<proteinExistence type="predicted"/>
<reference evidence="1 2" key="1">
    <citation type="submission" date="2019-03" db="EMBL/GenBank/DDBJ databases">
        <title>Genomic Encyclopedia of Type Strains, Phase IV (KMG-IV): sequencing the most valuable type-strain genomes for metagenomic binning, comparative biology and taxonomic classification.</title>
        <authorList>
            <person name="Goeker M."/>
        </authorList>
    </citation>
    <scope>NUCLEOTIDE SEQUENCE [LARGE SCALE GENOMIC DNA]</scope>
    <source>
        <strain evidence="1 2">DSM 18401</strain>
    </source>
</reference>
<name>A0A4R2CZ64_SHIGR</name>
<accession>A0A4R2CZ64</accession>
<dbReference type="EMBL" id="SLVX01000004">
    <property type="protein sequence ID" value="TCN46673.1"/>
    <property type="molecule type" value="Genomic_DNA"/>
</dbReference>
<dbReference type="RefSeq" id="WP_133033979.1">
    <property type="nucleotide sequence ID" value="NZ_BAABEI010000012.1"/>
</dbReference>
<dbReference type="Proteomes" id="UP000295351">
    <property type="component" value="Unassembled WGS sequence"/>
</dbReference>
<organism evidence="1 2">
    <name type="scientific">Shinella granuli</name>
    <dbReference type="NCBI Taxonomy" id="323621"/>
    <lineage>
        <taxon>Bacteria</taxon>
        <taxon>Pseudomonadati</taxon>
        <taxon>Pseudomonadota</taxon>
        <taxon>Alphaproteobacteria</taxon>
        <taxon>Hyphomicrobiales</taxon>
        <taxon>Rhizobiaceae</taxon>
        <taxon>Shinella</taxon>
    </lineage>
</organism>